<dbReference type="InterPro" id="IPR002195">
    <property type="entry name" value="Dihydroorotase_CS"/>
</dbReference>
<dbReference type="HAMAP" id="MF_00220_B">
    <property type="entry name" value="PyrC_classI_B"/>
    <property type="match status" value="1"/>
</dbReference>
<keyword evidence="6" id="KW-0862">Zinc</keyword>
<dbReference type="GO" id="GO:0006145">
    <property type="term" value="P:purine nucleobase catabolic process"/>
    <property type="evidence" value="ECO:0007669"/>
    <property type="project" value="TreeGrafter"/>
</dbReference>
<keyword evidence="5 6" id="KW-0665">Pyrimidine biosynthesis</keyword>
<keyword evidence="4 6" id="KW-0378">Hydrolase</keyword>
<feature type="binding site" evidence="6">
    <location>
        <position position="232"/>
    </location>
    <ligand>
        <name>Zn(2+)</name>
        <dbReference type="ChEBI" id="CHEBI:29105"/>
        <label>2</label>
    </ligand>
</feature>
<dbReference type="GO" id="GO:0005737">
    <property type="term" value="C:cytoplasm"/>
    <property type="evidence" value="ECO:0007669"/>
    <property type="project" value="TreeGrafter"/>
</dbReference>
<feature type="active site" evidence="6">
    <location>
        <position position="306"/>
    </location>
</feature>
<dbReference type="AlphaFoldDB" id="A0A3N0AYN9"/>
<dbReference type="GO" id="GO:0004151">
    <property type="term" value="F:dihydroorotase activity"/>
    <property type="evidence" value="ECO:0007669"/>
    <property type="project" value="UniProtKB-UniRule"/>
</dbReference>
<dbReference type="UniPathway" id="UPA00070">
    <property type="reaction ID" value="UER00117"/>
</dbReference>
<comment type="pathway">
    <text evidence="6">Pyrimidine metabolism; UMP biosynthesis via de novo pathway; (S)-dihydroorotate from bicarbonate: step 3/3.</text>
</comment>
<dbReference type="Gene3D" id="2.30.40.10">
    <property type="entry name" value="Urease, subunit C, domain 1"/>
    <property type="match status" value="1"/>
</dbReference>
<dbReference type="GO" id="GO:0008270">
    <property type="term" value="F:zinc ion binding"/>
    <property type="evidence" value="ECO:0007669"/>
    <property type="project" value="UniProtKB-UniRule"/>
</dbReference>
<keyword evidence="9" id="KW-1185">Reference proteome</keyword>
<dbReference type="PROSITE" id="PS00483">
    <property type="entry name" value="DIHYDROOROTASE_2"/>
    <property type="match status" value="1"/>
</dbReference>
<dbReference type="Proteomes" id="UP000269591">
    <property type="component" value="Unassembled WGS sequence"/>
</dbReference>
<feature type="binding site" evidence="6">
    <location>
        <position position="94"/>
    </location>
    <ligand>
        <name>substrate</name>
    </ligand>
</feature>
<evidence type="ECO:0000256" key="3">
    <source>
        <dbReference type="ARBA" id="ARBA00022723"/>
    </source>
</evidence>
<comment type="caution">
    <text evidence="8">The sequence shown here is derived from an EMBL/GenBank/DDBJ whole genome shotgun (WGS) entry which is preliminary data.</text>
</comment>
<dbReference type="PROSITE" id="PS00482">
    <property type="entry name" value="DIHYDROOROTASE_1"/>
    <property type="match status" value="1"/>
</dbReference>
<evidence type="ECO:0000256" key="2">
    <source>
        <dbReference type="ARBA" id="ARBA00010286"/>
    </source>
</evidence>
<dbReference type="SUPFAM" id="SSF51338">
    <property type="entry name" value="Composite domain of metallo-dependent hydrolases"/>
    <property type="match status" value="1"/>
</dbReference>
<feature type="domain" description="Dihydroorotase catalytic" evidence="7">
    <location>
        <begin position="49"/>
        <end position="235"/>
    </location>
</feature>
<evidence type="ECO:0000313" key="8">
    <source>
        <dbReference type="EMBL" id="RNL39798.1"/>
    </source>
</evidence>
<dbReference type="EMBL" id="QIBX01000010">
    <property type="protein sequence ID" value="RNL39798.1"/>
    <property type="molecule type" value="Genomic_DNA"/>
</dbReference>
<evidence type="ECO:0000256" key="1">
    <source>
        <dbReference type="ARBA" id="ARBA00002368"/>
    </source>
</evidence>
<organism evidence="8 9">
    <name type="scientific">Slackia equolifaciens</name>
    <dbReference type="NCBI Taxonomy" id="498718"/>
    <lineage>
        <taxon>Bacteria</taxon>
        <taxon>Bacillati</taxon>
        <taxon>Actinomycetota</taxon>
        <taxon>Coriobacteriia</taxon>
        <taxon>Eggerthellales</taxon>
        <taxon>Eggerthellaceae</taxon>
        <taxon>Slackia</taxon>
    </lineage>
</organism>
<protein>
    <recommendedName>
        <fullName evidence="6">Dihydroorotase</fullName>
        <shortName evidence="6">DHOase</shortName>
        <ecNumber evidence="6">3.5.2.3</ecNumber>
    </recommendedName>
</protein>
<evidence type="ECO:0000256" key="6">
    <source>
        <dbReference type="HAMAP-Rule" id="MF_00220"/>
    </source>
</evidence>
<comment type="similarity">
    <text evidence="2 6">Belongs to the metallo-dependent hydrolases superfamily. DHOase family. Class I DHOase subfamily.</text>
</comment>
<dbReference type="PANTHER" id="PTHR43668:SF2">
    <property type="entry name" value="ALLANTOINASE"/>
    <property type="match status" value="1"/>
</dbReference>
<dbReference type="EC" id="3.5.2.3" evidence="6"/>
<dbReference type="InterPro" id="IPR004722">
    <property type="entry name" value="DHOase"/>
</dbReference>
<name>A0A3N0AYN9_9ACTN</name>
<feature type="binding site" evidence="6">
    <location>
        <position position="279"/>
    </location>
    <ligand>
        <name>substrate</name>
    </ligand>
</feature>
<dbReference type="SUPFAM" id="SSF51556">
    <property type="entry name" value="Metallo-dependent hydrolases"/>
    <property type="match status" value="1"/>
</dbReference>
<dbReference type="GO" id="GO:0044205">
    <property type="term" value="P:'de novo' UMP biosynthetic process"/>
    <property type="evidence" value="ECO:0007669"/>
    <property type="project" value="UniProtKB-UniRule"/>
</dbReference>
<proteinExistence type="inferred from homology"/>
<feature type="binding site" evidence="6">
    <location>
        <begin position="62"/>
        <end position="64"/>
    </location>
    <ligand>
        <name>substrate</name>
    </ligand>
</feature>
<dbReference type="Gene3D" id="3.20.20.140">
    <property type="entry name" value="Metal-dependent hydrolases"/>
    <property type="match status" value="1"/>
</dbReference>
<comment type="function">
    <text evidence="1 6">Catalyzes the reversible cyclization of carbamoyl aspartate to dihydroorotate.</text>
</comment>
<dbReference type="Pfam" id="PF12890">
    <property type="entry name" value="DHOase"/>
    <property type="match status" value="1"/>
</dbReference>
<dbReference type="CDD" id="cd01317">
    <property type="entry name" value="DHOase_IIa"/>
    <property type="match status" value="1"/>
</dbReference>
<dbReference type="OrthoDB" id="9803027at2"/>
<evidence type="ECO:0000313" key="9">
    <source>
        <dbReference type="Proteomes" id="UP000269591"/>
    </source>
</evidence>
<dbReference type="NCBIfam" id="TIGR00857">
    <property type="entry name" value="pyrC_multi"/>
    <property type="match status" value="1"/>
</dbReference>
<evidence type="ECO:0000256" key="5">
    <source>
        <dbReference type="ARBA" id="ARBA00022975"/>
    </source>
</evidence>
<comment type="catalytic activity">
    <reaction evidence="6">
        <text>(S)-dihydroorotate + H2O = N-carbamoyl-L-aspartate + H(+)</text>
        <dbReference type="Rhea" id="RHEA:24296"/>
        <dbReference type="ChEBI" id="CHEBI:15377"/>
        <dbReference type="ChEBI" id="CHEBI:15378"/>
        <dbReference type="ChEBI" id="CHEBI:30864"/>
        <dbReference type="ChEBI" id="CHEBI:32814"/>
        <dbReference type="EC" id="3.5.2.3"/>
    </reaction>
</comment>
<sequence length="430" mass="45462">MALLLKNAHIVDPVVELDGVADVLIEDGKIAAVGEGLKAEGAEVRDMTGKYLVPGLVDMHVHLREPGFEHKEDIESGTRAAAHGGFTGVCAMPNTDPVCDNGVAVGYVRARAAEVGKCRVYPAGAMSKGLKGEILSEMGDMVAQGAVAFTDDGRGVQDSGMMRRVMDYGKMFGKVMMVHCQDDGLVGAGQVNEGVVSTRLGLLGWPAEGEEIEIARDIALCRLTGCPLHIQHITTARGLDLVRAAKEEGLPVTCEVTPHHLFLSEDALDGTYNTSLKVNPPLRTQADCDALIEGVADGSIDCIVTDHAPHADWEKAHEFEYAPFGMTGLETSLALVLTNLVGKGIIDYGKMVDVMAIAPREILGLEPVKIAEGSVADITVFDPTIEWTVDGEGFESKAHNSGFIGAALTGRATDVYVGGVATMVDGKVVD</sequence>
<dbReference type="InterPro" id="IPR032466">
    <property type="entry name" value="Metal_Hydrolase"/>
</dbReference>
<dbReference type="InterPro" id="IPR050138">
    <property type="entry name" value="DHOase/Allantoinase_Hydrolase"/>
</dbReference>
<dbReference type="GO" id="GO:0004038">
    <property type="term" value="F:allantoinase activity"/>
    <property type="evidence" value="ECO:0007669"/>
    <property type="project" value="TreeGrafter"/>
</dbReference>
<feature type="binding site" evidence="6">
    <location>
        <begin position="324"/>
        <end position="325"/>
    </location>
    <ligand>
        <name>substrate</name>
    </ligand>
</feature>
<keyword evidence="3 6" id="KW-0479">Metal-binding</keyword>
<dbReference type="InterPro" id="IPR024403">
    <property type="entry name" value="DHOase_cat"/>
</dbReference>
<feature type="binding site" evidence="6">
    <location>
        <position position="62"/>
    </location>
    <ligand>
        <name>Zn(2+)</name>
        <dbReference type="ChEBI" id="CHEBI:29105"/>
        <label>1</label>
    </ligand>
</feature>
<evidence type="ECO:0000256" key="4">
    <source>
        <dbReference type="ARBA" id="ARBA00022801"/>
    </source>
</evidence>
<feature type="binding site" evidence="6">
    <location>
        <position position="152"/>
    </location>
    <ligand>
        <name>Zn(2+)</name>
        <dbReference type="ChEBI" id="CHEBI:29105"/>
        <label>2</label>
    </ligand>
</feature>
<feature type="binding site" evidence="6">
    <location>
        <position position="179"/>
    </location>
    <ligand>
        <name>Zn(2+)</name>
        <dbReference type="ChEBI" id="CHEBI:29105"/>
        <label>2</label>
    </ligand>
</feature>
<feature type="binding site" evidence="6">
    <location>
        <position position="60"/>
    </location>
    <ligand>
        <name>Zn(2+)</name>
        <dbReference type="ChEBI" id="CHEBI:29105"/>
        <label>1</label>
    </ligand>
</feature>
<gene>
    <name evidence="6" type="primary">pyrC</name>
    <name evidence="8" type="ORF">DMP06_06440</name>
</gene>
<feature type="binding site" evidence="6">
    <location>
        <position position="306"/>
    </location>
    <ligand>
        <name>Zn(2+)</name>
        <dbReference type="ChEBI" id="CHEBI:29105"/>
        <label>1</label>
    </ligand>
</feature>
<feature type="binding site" evidence="6">
    <location>
        <position position="152"/>
    </location>
    <ligand>
        <name>Zn(2+)</name>
        <dbReference type="ChEBI" id="CHEBI:29105"/>
        <label>1</label>
    </ligand>
</feature>
<dbReference type="PANTHER" id="PTHR43668">
    <property type="entry name" value="ALLANTOINASE"/>
    <property type="match status" value="1"/>
</dbReference>
<feature type="binding site" evidence="6">
    <location>
        <position position="310"/>
    </location>
    <ligand>
        <name>substrate</name>
    </ligand>
</feature>
<evidence type="ECO:0000259" key="7">
    <source>
        <dbReference type="Pfam" id="PF12890"/>
    </source>
</evidence>
<accession>A0A3N0AYN9</accession>
<dbReference type="RefSeq" id="WP_123208927.1">
    <property type="nucleotide sequence ID" value="NZ_JBHTHO010000003.1"/>
</dbReference>
<comment type="cofactor">
    <cofactor evidence="6">
        <name>Zn(2+)</name>
        <dbReference type="ChEBI" id="CHEBI:29105"/>
    </cofactor>
    <text evidence="6">Binds 2 Zn(2+) ions per subunit.</text>
</comment>
<dbReference type="InterPro" id="IPR011059">
    <property type="entry name" value="Metal-dep_hydrolase_composite"/>
</dbReference>
<reference evidence="9" key="1">
    <citation type="submission" date="2018-05" db="EMBL/GenBank/DDBJ databases">
        <title>Genome Sequencing of selected type strains of the family Eggerthellaceae.</title>
        <authorList>
            <person name="Danylec N."/>
            <person name="Stoll D.A."/>
            <person name="Doetsch A."/>
            <person name="Huch M."/>
        </authorList>
    </citation>
    <scope>NUCLEOTIDE SEQUENCE [LARGE SCALE GENOMIC DNA]</scope>
    <source>
        <strain evidence="9">DSM 24851</strain>
    </source>
</reference>